<dbReference type="SUPFAM" id="SSF47413">
    <property type="entry name" value="lambda repressor-like DNA-binding domains"/>
    <property type="match status" value="1"/>
</dbReference>
<reference evidence="3" key="1">
    <citation type="submission" date="2017-01" db="EMBL/GenBank/DDBJ databases">
        <title>Gardnerella vaginalis bacteremia associated with severe acute encephalopathy in a young female patient: Case Report and characterization of the isolate.</title>
        <authorList>
            <person name="Tankovic J."/>
            <person name="Timinskas A."/>
            <person name="Zilnyte M."/>
            <person name="Janulaitiene M."/>
            <person name="Zvirbliene A."/>
            <person name="Pleckaityte M."/>
        </authorList>
    </citation>
    <scope>NUCLEOTIDE SEQUENCE [LARGE SCALE GENOMIC DNA]</scope>
    <source>
        <strain evidence="3">GV37</strain>
    </source>
</reference>
<dbReference type="SMART" id="SM00530">
    <property type="entry name" value="HTH_XRE"/>
    <property type="match status" value="1"/>
</dbReference>
<proteinExistence type="predicted"/>
<dbReference type="Gene3D" id="1.10.260.40">
    <property type="entry name" value="lambda repressor-like DNA-binding domains"/>
    <property type="match status" value="1"/>
</dbReference>
<evidence type="ECO:0000259" key="1">
    <source>
        <dbReference type="PROSITE" id="PS50943"/>
    </source>
</evidence>
<dbReference type="PROSITE" id="PS50943">
    <property type="entry name" value="HTH_CROC1"/>
    <property type="match status" value="1"/>
</dbReference>
<dbReference type="InterPro" id="IPR001387">
    <property type="entry name" value="Cro/C1-type_HTH"/>
</dbReference>
<dbReference type="InterPro" id="IPR010982">
    <property type="entry name" value="Lambda_DNA-bd_dom_sf"/>
</dbReference>
<dbReference type="Pfam" id="PF01381">
    <property type="entry name" value="HTH_3"/>
    <property type="match status" value="1"/>
</dbReference>
<dbReference type="EMBL" id="CP019058">
    <property type="protein sequence ID" value="APW19056.1"/>
    <property type="molecule type" value="Genomic_DNA"/>
</dbReference>
<organism evidence="2 3">
    <name type="scientific">Gardnerella swidsinskii</name>
    <dbReference type="NCBI Taxonomy" id="2792979"/>
    <lineage>
        <taxon>Bacteria</taxon>
        <taxon>Bacillati</taxon>
        <taxon>Actinomycetota</taxon>
        <taxon>Actinomycetes</taxon>
        <taxon>Bifidobacteriales</taxon>
        <taxon>Bifidobacteriaceae</taxon>
        <taxon>Gardnerella</taxon>
    </lineage>
</organism>
<sequence>MSQIGHADIDENKIERNMFHMELIVPTSSQLGLALKNVLAKANITQDMLATKAGIPRNTLNRKINGGVFRFDELTRISKVCKTPLSKIFEQAEKQAALAGKEKSQPC</sequence>
<keyword evidence="2" id="KW-0238">DNA-binding</keyword>
<dbReference type="GO" id="GO:0003677">
    <property type="term" value="F:DNA binding"/>
    <property type="evidence" value="ECO:0007669"/>
    <property type="project" value="UniProtKB-KW"/>
</dbReference>
<protein>
    <submittedName>
        <fullName evidence="2">DNA-binding protein</fullName>
    </submittedName>
</protein>
<dbReference type="Proteomes" id="UP000186260">
    <property type="component" value="Chromosome"/>
</dbReference>
<dbReference type="CDD" id="cd00093">
    <property type="entry name" value="HTH_XRE"/>
    <property type="match status" value="1"/>
</dbReference>
<gene>
    <name evidence="2" type="ORF">BVL65_05890</name>
</gene>
<keyword evidence="3" id="KW-1185">Reference proteome</keyword>
<feature type="domain" description="HTH cro/C1-type" evidence="1">
    <location>
        <begin position="35"/>
        <end position="88"/>
    </location>
</feature>
<name>A0ABM6GK28_9BIFI</name>
<evidence type="ECO:0000313" key="2">
    <source>
        <dbReference type="EMBL" id="APW19056.1"/>
    </source>
</evidence>
<evidence type="ECO:0000313" key="3">
    <source>
        <dbReference type="Proteomes" id="UP000186260"/>
    </source>
</evidence>
<accession>A0ABM6GK28</accession>